<evidence type="ECO:0000313" key="3">
    <source>
        <dbReference type="Proteomes" id="UP000029120"/>
    </source>
</evidence>
<dbReference type="AlphaFoldDB" id="A0A087H184"/>
<gene>
    <name evidence="2" type="ordered locus">AALP_Aa4g049500</name>
</gene>
<reference evidence="3" key="1">
    <citation type="journal article" date="2015" name="Nat. Plants">
        <title>Genome expansion of Arabis alpina linked with retrotransposition and reduced symmetric DNA methylation.</title>
        <authorList>
            <person name="Willing E.M."/>
            <person name="Rawat V."/>
            <person name="Mandakova T."/>
            <person name="Maumus F."/>
            <person name="James G.V."/>
            <person name="Nordstroem K.J."/>
            <person name="Becker C."/>
            <person name="Warthmann N."/>
            <person name="Chica C."/>
            <person name="Szarzynska B."/>
            <person name="Zytnicki M."/>
            <person name="Albani M.C."/>
            <person name="Kiefer C."/>
            <person name="Bergonzi S."/>
            <person name="Castaings L."/>
            <person name="Mateos J.L."/>
            <person name="Berns M.C."/>
            <person name="Bujdoso N."/>
            <person name="Piofczyk T."/>
            <person name="de Lorenzo L."/>
            <person name="Barrero-Sicilia C."/>
            <person name="Mateos I."/>
            <person name="Piednoel M."/>
            <person name="Hagmann J."/>
            <person name="Chen-Min-Tao R."/>
            <person name="Iglesias-Fernandez R."/>
            <person name="Schuster S.C."/>
            <person name="Alonso-Blanco C."/>
            <person name="Roudier F."/>
            <person name="Carbonero P."/>
            <person name="Paz-Ares J."/>
            <person name="Davis S.J."/>
            <person name="Pecinka A."/>
            <person name="Quesneville H."/>
            <person name="Colot V."/>
            <person name="Lysak M.A."/>
            <person name="Weigel D."/>
            <person name="Coupland G."/>
            <person name="Schneeberger K."/>
        </authorList>
    </citation>
    <scope>NUCLEOTIDE SEQUENCE [LARGE SCALE GENOMIC DNA]</scope>
    <source>
        <strain evidence="3">cv. Pajares</strain>
    </source>
</reference>
<dbReference type="EMBL" id="CM002872">
    <property type="protein sequence ID" value="KFK35886.1"/>
    <property type="molecule type" value="Genomic_DNA"/>
</dbReference>
<dbReference type="Gramene" id="KFK35886">
    <property type="protein sequence ID" value="KFK35886"/>
    <property type="gene ID" value="AALP_AA4G049500"/>
</dbReference>
<keyword evidence="1" id="KW-0812">Transmembrane</keyword>
<sequence length="71" mass="8376">MAVNFTGITFSLLRWLTLTPYGHLWMDLLLLVLNISPKLRFLKIQYFHIDLEVSHCRGRNRAMFLNACRPV</sequence>
<evidence type="ECO:0000313" key="2">
    <source>
        <dbReference type="EMBL" id="KFK35886.1"/>
    </source>
</evidence>
<keyword evidence="3" id="KW-1185">Reference proteome</keyword>
<keyword evidence="1" id="KW-1133">Transmembrane helix</keyword>
<accession>A0A087H184</accession>
<evidence type="ECO:0008006" key="4">
    <source>
        <dbReference type="Google" id="ProtNLM"/>
    </source>
</evidence>
<feature type="transmembrane region" description="Helical" evidence="1">
    <location>
        <begin position="12"/>
        <end position="33"/>
    </location>
</feature>
<evidence type="ECO:0000256" key="1">
    <source>
        <dbReference type="SAM" id="Phobius"/>
    </source>
</evidence>
<dbReference type="Proteomes" id="UP000029120">
    <property type="component" value="Chromosome 4"/>
</dbReference>
<protein>
    <recommendedName>
        <fullName evidence="4">FBD domain-containing protein</fullName>
    </recommendedName>
</protein>
<proteinExistence type="predicted"/>
<keyword evidence="1" id="KW-0472">Membrane</keyword>
<name>A0A087H184_ARAAL</name>
<organism evidence="2 3">
    <name type="scientific">Arabis alpina</name>
    <name type="common">Alpine rock-cress</name>
    <dbReference type="NCBI Taxonomy" id="50452"/>
    <lineage>
        <taxon>Eukaryota</taxon>
        <taxon>Viridiplantae</taxon>
        <taxon>Streptophyta</taxon>
        <taxon>Embryophyta</taxon>
        <taxon>Tracheophyta</taxon>
        <taxon>Spermatophyta</taxon>
        <taxon>Magnoliopsida</taxon>
        <taxon>eudicotyledons</taxon>
        <taxon>Gunneridae</taxon>
        <taxon>Pentapetalae</taxon>
        <taxon>rosids</taxon>
        <taxon>malvids</taxon>
        <taxon>Brassicales</taxon>
        <taxon>Brassicaceae</taxon>
        <taxon>Arabideae</taxon>
        <taxon>Arabis</taxon>
    </lineage>
</organism>